<evidence type="ECO:0000313" key="3">
    <source>
        <dbReference type="Proteomes" id="UP000050360"/>
    </source>
</evidence>
<accession>A0A0P8CFR2</accession>
<comment type="caution">
    <text evidence="2">The sequence shown here is derived from an EMBL/GenBank/DDBJ whole genome shotgun (WGS) entry which is preliminary data.</text>
</comment>
<feature type="transmembrane region" description="Helical" evidence="1">
    <location>
        <begin position="82"/>
        <end position="102"/>
    </location>
</feature>
<name>A0A0P8CFR2_9EURY</name>
<feature type="transmembrane region" description="Helical" evidence="1">
    <location>
        <begin position="157"/>
        <end position="177"/>
    </location>
</feature>
<reference evidence="2 3" key="1">
    <citation type="submission" date="2015-09" db="EMBL/GenBank/DDBJ databases">
        <title>A metagenomics-based metabolic model of nitrate-dependent anaerobic oxidation of methane by Methanoperedens-like archaea.</title>
        <authorList>
            <person name="Arshad A."/>
            <person name="Speth D.R."/>
            <person name="De Graaf R.M."/>
            <person name="Op Den Camp H.J."/>
            <person name="Jetten M.S."/>
            <person name="Welte C.U."/>
        </authorList>
    </citation>
    <scope>NUCLEOTIDE SEQUENCE [LARGE SCALE GENOMIC DNA]</scope>
</reference>
<feature type="transmembrane region" description="Helical" evidence="1">
    <location>
        <begin position="123"/>
        <end position="151"/>
    </location>
</feature>
<sequence length="178" mass="20120">MLQTLITFFWKNYIYLLFALTIVILFLMIKVRAESKRASFDSATLSVSDILLVLSFLTVSVSGLLVLLDIEIFGRISLSEPLNYVVLSFIIISITGSSIIIIKKNVRHQKKIHDSASLIFVSALLILSFLTGFSIGARLSFINLILTLFLLAKAQNYRSVFFIALVFNLFFLASYFLF</sequence>
<keyword evidence="1" id="KW-0472">Membrane</keyword>
<evidence type="ECO:0000313" key="2">
    <source>
        <dbReference type="EMBL" id="KPQ41436.1"/>
    </source>
</evidence>
<organism evidence="2 3">
    <name type="scientific">Candidatus Methanoperedens nitratireducens</name>
    <dbReference type="NCBI Taxonomy" id="1392998"/>
    <lineage>
        <taxon>Archaea</taxon>
        <taxon>Methanobacteriati</taxon>
        <taxon>Methanobacteriota</taxon>
        <taxon>Stenosarchaea group</taxon>
        <taxon>Methanomicrobia</taxon>
        <taxon>Methanosarcinales</taxon>
        <taxon>ANME-2 cluster</taxon>
        <taxon>Candidatus Methanoperedentaceae</taxon>
        <taxon>Candidatus Methanoperedens</taxon>
    </lineage>
</organism>
<feature type="transmembrane region" description="Helical" evidence="1">
    <location>
        <begin position="50"/>
        <end position="70"/>
    </location>
</feature>
<keyword evidence="1" id="KW-0812">Transmembrane</keyword>
<feature type="transmembrane region" description="Helical" evidence="1">
    <location>
        <begin position="12"/>
        <end position="29"/>
    </location>
</feature>
<dbReference type="Proteomes" id="UP000050360">
    <property type="component" value="Unassembled WGS sequence"/>
</dbReference>
<proteinExistence type="predicted"/>
<dbReference type="AlphaFoldDB" id="A0A0P8CFR2"/>
<gene>
    <name evidence="2" type="ORF">MPEBLZ_04011</name>
</gene>
<evidence type="ECO:0000256" key="1">
    <source>
        <dbReference type="SAM" id="Phobius"/>
    </source>
</evidence>
<keyword evidence="1" id="KW-1133">Transmembrane helix</keyword>
<dbReference type="EMBL" id="LKCM01000360">
    <property type="protein sequence ID" value="KPQ41436.1"/>
    <property type="molecule type" value="Genomic_DNA"/>
</dbReference>
<protein>
    <submittedName>
        <fullName evidence="2">Uncharacterized protein</fullName>
    </submittedName>
</protein>